<dbReference type="InterPro" id="IPR000194">
    <property type="entry name" value="ATPase_F1/V1/A1_a/bsu_nucl-bd"/>
</dbReference>
<evidence type="ECO:0000256" key="7">
    <source>
        <dbReference type="ARBA" id="ARBA00022967"/>
    </source>
</evidence>
<dbReference type="SUPFAM" id="SSF52540">
    <property type="entry name" value="P-loop containing nucleoside triphosphate hydrolases"/>
    <property type="match status" value="1"/>
</dbReference>
<accession>A0A3B1DG97</accession>
<keyword evidence="2" id="KW-0813">Transport</keyword>
<dbReference type="GO" id="GO:0005737">
    <property type="term" value="C:cytoplasm"/>
    <property type="evidence" value="ECO:0007669"/>
    <property type="project" value="UniProtKB-SubCell"/>
</dbReference>
<evidence type="ECO:0000256" key="4">
    <source>
        <dbReference type="ARBA" id="ARBA00022741"/>
    </source>
</evidence>
<dbReference type="InterPro" id="IPR003593">
    <property type="entry name" value="AAA+_ATPase"/>
</dbReference>
<organism evidence="9">
    <name type="scientific">hydrothermal vent metagenome</name>
    <dbReference type="NCBI Taxonomy" id="652676"/>
    <lineage>
        <taxon>unclassified sequences</taxon>
        <taxon>metagenomes</taxon>
        <taxon>ecological metagenomes</taxon>
    </lineage>
</organism>
<dbReference type="SMART" id="SM00382">
    <property type="entry name" value="AAA"/>
    <property type="match status" value="1"/>
</dbReference>
<keyword evidence="4" id="KW-0547">Nucleotide-binding</keyword>
<dbReference type="NCBIfam" id="TIGR01026">
    <property type="entry name" value="fliI_yscN"/>
    <property type="match status" value="1"/>
</dbReference>
<keyword evidence="6" id="KW-0653">Protein transport</keyword>
<protein>
    <submittedName>
        <fullName evidence="9">Flagellum-specific ATP synthase FliI</fullName>
    </submittedName>
</protein>
<dbReference type="CDD" id="cd01136">
    <property type="entry name" value="ATPase_flagellum-secretory_path_III"/>
    <property type="match status" value="1"/>
</dbReference>
<proteinExistence type="predicted"/>
<dbReference type="GO" id="GO:0016887">
    <property type="term" value="F:ATP hydrolysis activity"/>
    <property type="evidence" value="ECO:0007669"/>
    <property type="project" value="InterPro"/>
</dbReference>
<evidence type="ECO:0000259" key="8">
    <source>
        <dbReference type="SMART" id="SM00382"/>
    </source>
</evidence>
<evidence type="ECO:0000256" key="1">
    <source>
        <dbReference type="ARBA" id="ARBA00004496"/>
    </source>
</evidence>
<keyword evidence="3" id="KW-0963">Cytoplasm</keyword>
<gene>
    <name evidence="9" type="ORF">MNBD_PLANCTO02-2796</name>
</gene>
<dbReference type="GO" id="GO:0030257">
    <property type="term" value="C:type III protein secretion system complex"/>
    <property type="evidence" value="ECO:0007669"/>
    <property type="project" value="InterPro"/>
</dbReference>
<dbReference type="AlphaFoldDB" id="A0A3B1DG97"/>
<evidence type="ECO:0000256" key="3">
    <source>
        <dbReference type="ARBA" id="ARBA00022490"/>
    </source>
</evidence>
<evidence type="ECO:0000256" key="6">
    <source>
        <dbReference type="ARBA" id="ARBA00022927"/>
    </source>
</evidence>
<dbReference type="GO" id="GO:0005524">
    <property type="term" value="F:ATP binding"/>
    <property type="evidence" value="ECO:0007669"/>
    <property type="project" value="UniProtKB-KW"/>
</dbReference>
<keyword evidence="7" id="KW-1278">Translocase</keyword>
<dbReference type="CDD" id="cd18117">
    <property type="entry name" value="ATP-synt_flagellum-secretory_path_III_N"/>
    <property type="match status" value="1"/>
</dbReference>
<dbReference type="Pfam" id="PF18269">
    <property type="entry name" value="T3SS_ATPase_C"/>
    <property type="match status" value="1"/>
</dbReference>
<dbReference type="GO" id="GO:0030254">
    <property type="term" value="P:protein secretion by the type III secretion system"/>
    <property type="evidence" value="ECO:0007669"/>
    <property type="project" value="InterPro"/>
</dbReference>
<dbReference type="Gene3D" id="3.40.50.12240">
    <property type="match status" value="1"/>
</dbReference>
<keyword evidence="5" id="KW-0067">ATP-binding</keyword>
<dbReference type="GO" id="GO:0046933">
    <property type="term" value="F:proton-transporting ATP synthase activity, rotational mechanism"/>
    <property type="evidence" value="ECO:0007669"/>
    <property type="project" value="TreeGrafter"/>
</dbReference>
<dbReference type="PANTHER" id="PTHR15184">
    <property type="entry name" value="ATP SYNTHASE"/>
    <property type="match status" value="1"/>
</dbReference>
<dbReference type="EMBL" id="UOGL01000372">
    <property type="protein sequence ID" value="VAX39812.1"/>
    <property type="molecule type" value="Genomic_DNA"/>
</dbReference>
<dbReference type="InterPro" id="IPR005714">
    <property type="entry name" value="ATPase_T3SS_FliI/YscN"/>
</dbReference>
<comment type="subcellular location">
    <subcellularLocation>
        <location evidence="1">Cytoplasm</location>
    </subcellularLocation>
</comment>
<dbReference type="Pfam" id="PF00006">
    <property type="entry name" value="ATP-synt_ab"/>
    <property type="match status" value="1"/>
</dbReference>
<dbReference type="InterPro" id="IPR004100">
    <property type="entry name" value="ATPase_F1/V1/A1_a/bsu_N"/>
</dbReference>
<evidence type="ECO:0000313" key="9">
    <source>
        <dbReference type="EMBL" id="VAX39812.1"/>
    </source>
</evidence>
<feature type="domain" description="AAA+ ATPase" evidence="8">
    <location>
        <begin position="153"/>
        <end position="334"/>
    </location>
</feature>
<dbReference type="Pfam" id="PF02874">
    <property type="entry name" value="ATP-synt_ab_N"/>
    <property type="match status" value="1"/>
</dbReference>
<dbReference type="InterPro" id="IPR027417">
    <property type="entry name" value="P-loop_NTPase"/>
</dbReference>
<dbReference type="FunFam" id="3.40.50.12240:FF:000002">
    <property type="entry name" value="Flagellum-specific ATP synthase FliI"/>
    <property type="match status" value="1"/>
</dbReference>
<dbReference type="InterPro" id="IPR050053">
    <property type="entry name" value="ATPase_alpha/beta_chains"/>
</dbReference>
<dbReference type="PANTHER" id="PTHR15184:SF9">
    <property type="entry name" value="SPI-1 TYPE 3 SECRETION SYSTEM ATPASE"/>
    <property type="match status" value="1"/>
</dbReference>
<reference evidence="9" key="1">
    <citation type="submission" date="2018-06" db="EMBL/GenBank/DDBJ databases">
        <authorList>
            <person name="Zhirakovskaya E."/>
        </authorList>
    </citation>
    <scope>NUCLEOTIDE SEQUENCE</scope>
</reference>
<sequence>MISPESYIQSILPTGLSGRVVRVVGLTVAVAGFPAPLGAVCRIDSDSGETTEGEVVGFQHKETLILTYGELSGIRQGNRVTLVRSLPSVRVGDRLLGRIINGRGQFIDRLPAALLPHRVRLHSPPISPLDRPRIDEPLTTGVRVIDGLLTCGKGQRLGIFAGSGVGKSTLIGQMARSSSADVNVVVLVGERGREVREFLERDLGPEGLARSVVVVATSDEPALIRLRAAYLGTAIAEFFRDQQKDVLLMMDSVTRFALAQREIGLAAGEPPATRGYPPSVFSILPRLLERSGRTDQGSITGFYTVLVEGDDTNEPISDTVRGILDGHVMLSRTLAHRSHWPAVDPLSSISRSMNDIASPEHIASSNSIKQLLAAYRESEDLISIGAYQRGSNPNVDAAIQMKTSIDNFLQQGANETAMLNETIESLTQLSHLRESMSLSQAERPTETVA</sequence>
<name>A0A3B1DG97_9ZZZZ</name>
<evidence type="ECO:0000256" key="2">
    <source>
        <dbReference type="ARBA" id="ARBA00022448"/>
    </source>
</evidence>
<dbReference type="InterPro" id="IPR040627">
    <property type="entry name" value="T3SS_ATPase_C"/>
</dbReference>
<evidence type="ECO:0000256" key="5">
    <source>
        <dbReference type="ARBA" id="ARBA00022840"/>
    </source>
</evidence>